<feature type="transmembrane region" description="Helical" evidence="1">
    <location>
        <begin position="150"/>
        <end position="167"/>
    </location>
</feature>
<dbReference type="AlphaFoldDB" id="B6FYQ9"/>
<keyword evidence="1" id="KW-0472">Membrane</keyword>
<organism evidence="3 4">
    <name type="scientific">Peptacetobacter hiranonis (strain DSM 13275 / JCM 10541 / KCTC 15199 / TO-931)</name>
    <name type="common">Clostridium hiranonis</name>
    <dbReference type="NCBI Taxonomy" id="500633"/>
    <lineage>
        <taxon>Bacteria</taxon>
        <taxon>Bacillati</taxon>
        <taxon>Bacillota</taxon>
        <taxon>Clostridia</taxon>
        <taxon>Peptostreptococcales</taxon>
        <taxon>Peptostreptococcaceae</taxon>
        <taxon>Peptacetobacter</taxon>
    </lineage>
</organism>
<dbReference type="Gene3D" id="1.20.144.10">
    <property type="entry name" value="Phosphatidic acid phosphatase type 2/haloperoxidase"/>
    <property type="match status" value="1"/>
</dbReference>
<feature type="transmembrane region" description="Helical" evidence="1">
    <location>
        <begin position="179"/>
        <end position="198"/>
    </location>
</feature>
<dbReference type="PANTHER" id="PTHR14969">
    <property type="entry name" value="SPHINGOSINE-1-PHOSPHATE PHOSPHOHYDROLASE"/>
    <property type="match status" value="1"/>
</dbReference>
<reference evidence="3 4" key="2">
    <citation type="submission" date="2008-10" db="EMBL/GenBank/DDBJ databases">
        <title>Draft genome sequence of Clostridium hiranonis (DSM 13275).</title>
        <authorList>
            <person name="Sudarsanam P."/>
            <person name="Ley R."/>
            <person name="Guruge J."/>
            <person name="Turnbaugh P.J."/>
            <person name="Mahowald M."/>
            <person name="Liep D."/>
            <person name="Gordon J."/>
        </authorList>
    </citation>
    <scope>NUCLEOTIDE SEQUENCE [LARGE SCALE GENOMIC DNA]</scope>
    <source>
        <strain evidence="3 4">DSM 13275</strain>
    </source>
</reference>
<keyword evidence="1" id="KW-1133">Transmembrane helix</keyword>
<dbReference type="InterPro" id="IPR000326">
    <property type="entry name" value="PAP2/HPO"/>
</dbReference>
<dbReference type="eggNOG" id="COG0671">
    <property type="taxonomic scope" value="Bacteria"/>
</dbReference>
<feature type="transmembrane region" description="Helical" evidence="1">
    <location>
        <begin position="280"/>
        <end position="298"/>
    </location>
</feature>
<evidence type="ECO:0000259" key="2">
    <source>
        <dbReference type="SMART" id="SM00014"/>
    </source>
</evidence>
<evidence type="ECO:0000256" key="1">
    <source>
        <dbReference type="SAM" id="Phobius"/>
    </source>
</evidence>
<comment type="caution">
    <text evidence="3">The sequence shown here is derived from an EMBL/GenBank/DDBJ whole genome shotgun (WGS) entry which is preliminary data.</text>
</comment>
<dbReference type="Pfam" id="PF01569">
    <property type="entry name" value="PAP2"/>
    <property type="match status" value="1"/>
</dbReference>
<dbReference type="HOGENOM" id="CLU_068892_1_1_9"/>
<feature type="transmembrane region" description="Helical" evidence="1">
    <location>
        <begin position="24"/>
        <end position="52"/>
    </location>
</feature>
<sequence>MNINYFEHIQAPILLFFQSIRNPILNLLFLFFTISTETPVVVIFTAIMYWCIDKKIGRRMLYALTGNIALNGAIKDYFKVERPIGKFGLESMRVETATGYSFPSGHTQTATTFWTSLAVQLKKKWVYVLAAVMAIGAGISRLYLAVHWPMDVVAGLILGFLFTILLIKIMDRSEKSGKYWEMILILVPLAIMAFVLKSSDYTKLFALMFGFTIGYILEREYVSFEVIDRKNMSNGEIIKKNGKRFLIGMLSLGVVYLGLKLVFSLFGAADGSTLDMVLDFVRYSAVVIQGVAGAPYLFKKMGI</sequence>
<gene>
    <name evidence="3" type="ORF">CLOHIR_01013</name>
</gene>
<dbReference type="SUPFAM" id="SSF48317">
    <property type="entry name" value="Acid phosphatase/Vanadium-dependent haloperoxidase"/>
    <property type="match status" value="1"/>
</dbReference>
<dbReference type="Proteomes" id="UP000003178">
    <property type="component" value="Unassembled WGS sequence"/>
</dbReference>
<dbReference type="EMBL" id="ABWP01000045">
    <property type="protein sequence ID" value="EEA85290.1"/>
    <property type="molecule type" value="Genomic_DNA"/>
</dbReference>
<keyword evidence="1" id="KW-0812">Transmembrane</keyword>
<evidence type="ECO:0000313" key="3">
    <source>
        <dbReference type="EMBL" id="EEA85290.1"/>
    </source>
</evidence>
<accession>B6FYQ9</accession>
<reference evidence="3 4" key="1">
    <citation type="submission" date="2008-09" db="EMBL/GenBank/DDBJ databases">
        <authorList>
            <person name="Fulton L."/>
            <person name="Clifton S."/>
            <person name="Fulton B."/>
            <person name="Xu J."/>
            <person name="Minx P."/>
            <person name="Pepin K.H."/>
            <person name="Johnson M."/>
            <person name="Thiruvilangam P."/>
            <person name="Bhonagiri V."/>
            <person name="Nash W.E."/>
            <person name="Mardis E.R."/>
            <person name="Wilson R.K."/>
        </authorList>
    </citation>
    <scope>NUCLEOTIDE SEQUENCE [LARGE SCALE GENOMIC DNA]</scope>
    <source>
        <strain evidence="3 4">DSM 13275</strain>
    </source>
</reference>
<proteinExistence type="predicted"/>
<feature type="transmembrane region" description="Helical" evidence="1">
    <location>
        <begin position="245"/>
        <end position="268"/>
    </location>
</feature>
<feature type="transmembrane region" description="Helical" evidence="1">
    <location>
        <begin position="125"/>
        <end position="144"/>
    </location>
</feature>
<feature type="domain" description="Phosphatidic acid phosphatase type 2/haloperoxidase" evidence="2">
    <location>
        <begin position="56"/>
        <end position="167"/>
    </location>
</feature>
<feature type="transmembrane region" description="Helical" evidence="1">
    <location>
        <begin position="204"/>
        <end position="224"/>
    </location>
</feature>
<dbReference type="SMART" id="SM00014">
    <property type="entry name" value="acidPPc"/>
    <property type="match status" value="1"/>
</dbReference>
<dbReference type="STRING" id="500633.CLOHIR_01013"/>
<name>B6FYQ9_PEPHT</name>
<keyword evidence="4" id="KW-1185">Reference proteome</keyword>
<protein>
    <submittedName>
        <fullName evidence="3">PAP2 family protein</fullName>
    </submittedName>
</protein>
<dbReference type="OrthoDB" id="9789113at2"/>
<dbReference type="InterPro" id="IPR036938">
    <property type="entry name" value="PAP2/HPO_sf"/>
</dbReference>
<dbReference type="PANTHER" id="PTHR14969:SF13">
    <property type="entry name" value="AT30094P"/>
    <property type="match status" value="1"/>
</dbReference>
<evidence type="ECO:0000313" key="4">
    <source>
        <dbReference type="Proteomes" id="UP000003178"/>
    </source>
</evidence>
<dbReference type="RefSeq" id="WP_006439930.1">
    <property type="nucleotide sequence ID" value="NZ_DS995356.1"/>
</dbReference>